<evidence type="ECO:0000256" key="3">
    <source>
        <dbReference type="ARBA" id="ARBA00022679"/>
    </source>
</evidence>
<dbReference type="NCBIfam" id="TIGR01479">
    <property type="entry name" value="GMP_PMI"/>
    <property type="match status" value="1"/>
</dbReference>
<dbReference type="InterPro" id="IPR006375">
    <property type="entry name" value="Man1P_GuaTrfase/Man6P_Isoase"/>
</dbReference>
<evidence type="ECO:0000256" key="6">
    <source>
        <dbReference type="ARBA" id="ARBA00023134"/>
    </source>
</evidence>
<dbReference type="FunFam" id="3.90.550.10:FF:000046">
    <property type="entry name" value="Mannose-1-phosphate guanylyltransferase (GDP)"/>
    <property type="match status" value="1"/>
</dbReference>
<evidence type="ECO:0000256" key="4">
    <source>
        <dbReference type="ARBA" id="ARBA00022695"/>
    </source>
</evidence>
<dbReference type="PANTHER" id="PTHR46390:SF1">
    <property type="entry name" value="MANNOSE-1-PHOSPHATE GUANYLYLTRANSFERASE"/>
    <property type="match status" value="1"/>
</dbReference>
<dbReference type="InterPro" id="IPR011051">
    <property type="entry name" value="RmlC_Cupin_sf"/>
</dbReference>
<dbReference type="AlphaFoldDB" id="A0AAU8H1K4"/>
<evidence type="ECO:0000256" key="8">
    <source>
        <dbReference type="RuleBase" id="RU004190"/>
    </source>
</evidence>
<dbReference type="InterPro" id="IPR001538">
    <property type="entry name" value="Man6P_isomerase-2_C"/>
</dbReference>
<dbReference type="PANTHER" id="PTHR46390">
    <property type="entry name" value="MANNOSE-1-PHOSPHATE GUANYLYLTRANSFERASE"/>
    <property type="match status" value="1"/>
</dbReference>
<dbReference type="GO" id="GO:0004475">
    <property type="term" value="F:mannose-1-phosphate guanylyltransferase (GTP) activity"/>
    <property type="evidence" value="ECO:0007669"/>
    <property type="project" value="UniProtKB-EC"/>
</dbReference>
<dbReference type="RefSeq" id="WP_353684894.1">
    <property type="nucleotide sequence ID" value="NZ_CP144373.1"/>
</dbReference>
<keyword evidence="3 12" id="KW-0808">Transferase</keyword>
<dbReference type="CDD" id="cd02509">
    <property type="entry name" value="GDP-M1P_Guanylyltransferase"/>
    <property type="match status" value="1"/>
</dbReference>
<dbReference type="Gene3D" id="2.60.120.10">
    <property type="entry name" value="Jelly Rolls"/>
    <property type="match status" value="1"/>
</dbReference>
<dbReference type="Pfam" id="PF00483">
    <property type="entry name" value="NTP_transferase"/>
    <property type="match status" value="1"/>
</dbReference>
<dbReference type="SUPFAM" id="SSF53448">
    <property type="entry name" value="Nucleotide-diphospho-sugar transferases"/>
    <property type="match status" value="1"/>
</dbReference>
<proteinExistence type="inferred from homology"/>
<dbReference type="InterPro" id="IPR049577">
    <property type="entry name" value="GMPP_N"/>
</dbReference>
<evidence type="ECO:0000259" key="11">
    <source>
        <dbReference type="Pfam" id="PF22640"/>
    </source>
</evidence>
<organism evidence="12">
    <name type="scientific">Thermodesulfovibrio autotrophicus</name>
    <dbReference type="NCBI Taxonomy" id="3118333"/>
    <lineage>
        <taxon>Bacteria</taxon>
        <taxon>Pseudomonadati</taxon>
        <taxon>Nitrospirota</taxon>
        <taxon>Thermodesulfovibrionia</taxon>
        <taxon>Thermodesulfovibrionales</taxon>
        <taxon>Thermodesulfovibrionaceae</taxon>
        <taxon>Thermodesulfovibrio</taxon>
    </lineage>
</organism>
<accession>A0AAU8H1K4</accession>
<dbReference type="InterPro" id="IPR054566">
    <property type="entry name" value="ManC/GMP-like_b-helix"/>
</dbReference>
<gene>
    <name evidence="12" type="ORF">V4D30_03620</name>
</gene>
<feature type="domain" description="Nucleotidyl transferase" evidence="9">
    <location>
        <begin position="4"/>
        <end position="283"/>
    </location>
</feature>
<dbReference type="FunFam" id="2.60.120.10:FF:000032">
    <property type="entry name" value="Mannose-1-phosphate guanylyltransferase/mannose-6-phosphate isomerase"/>
    <property type="match status" value="1"/>
</dbReference>
<name>A0AAU8H1K4_9BACT</name>
<dbReference type="EC" id="2.7.7.13" evidence="2"/>
<evidence type="ECO:0000256" key="5">
    <source>
        <dbReference type="ARBA" id="ARBA00022741"/>
    </source>
</evidence>
<dbReference type="Pfam" id="PF22640">
    <property type="entry name" value="ManC_GMP_beta-helix"/>
    <property type="match status" value="1"/>
</dbReference>
<comment type="catalytic activity">
    <reaction evidence="7">
        <text>alpha-D-mannose 1-phosphate + GTP + H(+) = GDP-alpha-D-mannose + diphosphate</text>
        <dbReference type="Rhea" id="RHEA:15229"/>
        <dbReference type="ChEBI" id="CHEBI:15378"/>
        <dbReference type="ChEBI" id="CHEBI:33019"/>
        <dbReference type="ChEBI" id="CHEBI:37565"/>
        <dbReference type="ChEBI" id="CHEBI:57527"/>
        <dbReference type="ChEBI" id="CHEBI:58409"/>
        <dbReference type="EC" id="2.7.7.13"/>
    </reaction>
</comment>
<evidence type="ECO:0000313" key="12">
    <source>
        <dbReference type="EMBL" id="XCH47372.1"/>
    </source>
</evidence>
<dbReference type="GO" id="GO:0000271">
    <property type="term" value="P:polysaccharide biosynthetic process"/>
    <property type="evidence" value="ECO:0007669"/>
    <property type="project" value="InterPro"/>
</dbReference>
<dbReference type="EMBL" id="CP144373">
    <property type="protein sequence ID" value="XCH47372.1"/>
    <property type="molecule type" value="Genomic_DNA"/>
</dbReference>
<sequence>MKFLVLAGGSGTRLWPLSRKNFPKQFLKLPTENNGCESFFQKTLKRLSLYKDAEIFIITNEKHKFYVVNQIEEISKKLKNKPAFEIILEPASKNTAPAIALTLKYAIQKGISPEEVFFVSPSDHIVKPDEEFVGYIKDSEEIAKRGYIVTFGIKPARAETGYGYIKVKMPETETFYRVEKFVEKPDIDTAKKYIEDGNYFWNSGMFAFRVDTIVEEFKKHSPELGKIFEKPYDEVLNNFETLPDISIDYAIMEKTDRAALLPLNIFWSDIGSWESLYEILEKDSADNAVIGDSLNIQTERSLIVGNKRFIATLGLKDTVVVETEDALLIAKKGECQKVKEIVKILSEKASPQVEEHTTVYRPWGSFTLLEKGHRYKIKRITVNPGASLSLQMHHHRSEHWVVVKGTAKVKIGDKEQFVHENESVYVPKSTLHRLENPGKIPLEIIEVQVGEYVEEDDIKRFEDAYGRQDI</sequence>
<dbReference type="Pfam" id="PF01050">
    <property type="entry name" value="MannoseP_isomer"/>
    <property type="match status" value="1"/>
</dbReference>
<keyword evidence="4 12" id="KW-0548">Nucleotidyltransferase</keyword>
<evidence type="ECO:0000256" key="7">
    <source>
        <dbReference type="ARBA" id="ARBA00047343"/>
    </source>
</evidence>
<keyword evidence="6" id="KW-0342">GTP-binding</keyword>
<protein>
    <recommendedName>
        <fullName evidence="2">mannose-1-phosphate guanylyltransferase</fullName>
        <ecNumber evidence="2">2.7.7.13</ecNumber>
    </recommendedName>
</protein>
<dbReference type="InterPro" id="IPR029044">
    <property type="entry name" value="Nucleotide-diphossugar_trans"/>
</dbReference>
<evidence type="ECO:0000256" key="2">
    <source>
        <dbReference type="ARBA" id="ARBA00012387"/>
    </source>
</evidence>
<dbReference type="InterPro" id="IPR014710">
    <property type="entry name" value="RmlC-like_jellyroll"/>
</dbReference>
<keyword evidence="5" id="KW-0547">Nucleotide-binding</keyword>
<reference evidence="12" key="1">
    <citation type="submission" date="2024-01" db="EMBL/GenBank/DDBJ databases">
        <title>The first autotrophic representatives of the genus Thermodesulfovibrio.</title>
        <authorList>
            <person name="Maltseva A.I."/>
            <person name="Elcheninov A.G."/>
            <person name="Kublanov I.V."/>
            <person name="Lebedinsky A.V."/>
            <person name="Frolov E.N."/>
        </authorList>
    </citation>
    <scope>NUCLEOTIDE SEQUENCE</scope>
    <source>
        <strain evidence="12">3907-1M</strain>
    </source>
</reference>
<keyword evidence="12" id="KW-0413">Isomerase</keyword>
<comment type="similarity">
    <text evidence="1 8">Belongs to the mannose-6-phosphate isomerase type 2 family.</text>
</comment>
<feature type="domain" description="Mannose-6-phosphate isomerase type II C-terminal" evidence="10">
    <location>
        <begin position="352"/>
        <end position="463"/>
    </location>
</feature>
<dbReference type="CDD" id="cd02213">
    <property type="entry name" value="cupin_PMI_typeII_C"/>
    <property type="match status" value="1"/>
</dbReference>
<dbReference type="InterPro" id="IPR051161">
    <property type="entry name" value="Mannose-6P_isomerase_type2"/>
</dbReference>
<evidence type="ECO:0000259" key="9">
    <source>
        <dbReference type="Pfam" id="PF00483"/>
    </source>
</evidence>
<dbReference type="GO" id="GO:0016853">
    <property type="term" value="F:isomerase activity"/>
    <property type="evidence" value="ECO:0007669"/>
    <property type="project" value="UniProtKB-KW"/>
</dbReference>
<dbReference type="Gene3D" id="3.90.550.10">
    <property type="entry name" value="Spore Coat Polysaccharide Biosynthesis Protein SpsA, Chain A"/>
    <property type="match status" value="1"/>
</dbReference>
<feature type="domain" description="MannoseP isomerase/GMP-like beta-helix" evidence="11">
    <location>
        <begin position="293"/>
        <end position="345"/>
    </location>
</feature>
<evidence type="ECO:0000259" key="10">
    <source>
        <dbReference type="Pfam" id="PF01050"/>
    </source>
</evidence>
<dbReference type="KEGG" id="taut:V4D30_03620"/>
<dbReference type="GO" id="GO:0009298">
    <property type="term" value="P:GDP-mannose biosynthetic process"/>
    <property type="evidence" value="ECO:0007669"/>
    <property type="project" value="TreeGrafter"/>
</dbReference>
<dbReference type="SUPFAM" id="SSF51182">
    <property type="entry name" value="RmlC-like cupins"/>
    <property type="match status" value="1"/>
</dbReference>
<dbReference type="InterPro" id="IPR005835">
    <property type="entry name" value="NTP_transferase_dom"/>
</dbReference>
<evidence type="ECO:0000256" key="1">
    <source>
        <dbReference type="ARBA" id="ARBA00006115"/>
    </source>
</evidence>
<dbReference type="GO" id="GO:0005525">
    <property type="term" value="F:GTP binding"/>
    <property type="evidence" value="ECO:0007669"/>
    <property type="project" value="UniProtKB-KW"/>
</dbReference>